<reference evidence="3 4" key="1">
    <citation type="submission" date="2019-06" db="EMBL/GenBank/DDBJ databases">
        <title>Sequencing the genomes of 1000 actinobacteria strains.</title>
        <authorList>
            <person name="Klenk H.-P."/>
        </authorList>
    </citation>
    <scope>NUCLEOTIDE SEQUENCE [LARGE SCALE GENOMIC DNA]</scope>
    <source>
        <strain evidence="3 4">DSM 8251</strain>
    </source>
</reference>
<evidence type="ECO:0000259" key="2">
    <source>
        <dbReference type="Pfam" id="PF15644"/>
    </source>
</evidence>
<name>A0A542ZR14_9ACTN</name>
<dbReference type="Proteomes" id="UP000316196">
    <property type="component" value="Unassembled WGS sequence"/>
</dbReference>
<protein>
    <submittedName>
        <fullName evidence="3">Papain fold toxin 1 (Glutamine deamidase) of polymorphic toxin system</fullName>
    </submittedName>
</protein>
<dbReference type="InterPro" id="IPR028908">
    <property type="entry name" value="Tox-PL_dom"/>
</dbReference>
<feature type="domain" description="Tox-PL" evidence="2">
    <location>
        <begin position="107"/>
        <end position="202"/>
    </location>
</feature>
<organism evidence="3 4">
    <name type="scientific">Propioniferax innocua</name>
    <dbReference type="NCBI Taxonomy" id="1753"/>
    <lineage>
        <taxon>Bacteria</taxon>
        <taxon>Bacillati</taxon>
        <taxon>Actinomycetota</taxon>
        <taxon>Actinomycetes</taxon>
        <taxon>Propionibacteriales</taxon>
        <taxon>Propionibacteriaceae</taxon>
        <taxon>Propioniferax</taxon>
    </lineage>
</organism>
<gene>
    <name evidence="3" type="ORF">FB460_0556</name>
</gene>
<proteinExistence type="predicted"/>
<evidence type="ECO:0000313" key="3">
    <source>
        <dbReference type="EMBL" id="TQL62767.1"/>
    </source>
</evidence>
<feature type="compositionally biased region" description="Low complexity" evidence="1">
    <location>
        <begin position="35"/>
        <end position="55"/>
    </location>
</feature>
<feature type="region of interest" description="Disordered" evidence="1">
    <location>
        <begin position="24"/>
        <end position="81"/>
    </location>
</feature>
<dbReference type="RefSeq" id="WP_142092568.1">
    <property type="nucleotide sequence ID" value="NZ_BAAAMD010000001.1"/>
</dbReference>
<keyword evidence="4" id="KW-1185">Reference proteome</keyword>
<dbReference type="EMBL" id="VFOR01000001">
    <property type="protein sequence ID" value="TQL62767.1"/>
    <property type="molecule type" value="Genomic_DNA"/>
</dbReference>
<accession>A0A542ZR14</accession>
<dbReference type="OrthoDB" id="5066592at2"/>
<dbReference type="Pfam" id="PF15644">
    <property type="entry name" value="Gln_amidase"/>
    <property type="match status" value="1"/>
</dbReference>
<sequence>MPKVPTTGGGFIVKMLKDFFRTPRTSARAGSGPEAPALKTPALKTPAPKTPAPKTSGSGPAHPNPFAHAPDSPQARPLAGAEPPEVAVRNANPHFDPKDPTGPYNVNCTNCVVAVEHRMRGWDVQARPFTGGPAGRFGDPSEGWRGPDGRPVEHHVYHENVGDEFPDGASGSIYGGWRMGGGHIWNWRKQDGVMQYFDGQTGLADASGYFDNLAPGTTALYRTDDADWIGDPSDWIMPS</sequence>
<comment type="caution">
    <text evidence="3">The sequence shown here is derived from an EMBL/GenBank/DDBJ whole genome shotgun (WGS) entry which is preliminary data.</text>
</comment>
<evidence type="ECO:0000256" key="1">
    <source>
        <dbReference type="SAM" id="MobiDB-lite"/>
    </source>
</evidence>
<evidence type="ECO:0000313" key="4">
    <source>
        <dbReference type="Proteomes" id="UP000316196"/>
    </source>
</evidence>
<dbReference type="AlphaFoldDB" id="A0A542ZR14"/>